<dbReference type="Gene3D" id="3.40.50.2300">
    <property type="match status" value="1"/>
</dbReference>
<protein>
    <submittedName>
        <fullName evidence="2">ANTAR domain-containing protein</fullName>
    </submittedName>
</protein>
<dbReference type="InterPro" id="IPR005561">
    <property type="entry name" value="ANTAR"/>
</dbReference>
<accession>A0A437PFY8</accession>
<dbReference type="Gene3D" id="1.10.10.10">
    <property type="entry name" value="Winged helix-like DNA-binding domain superfamily/Winged helix DNA-binding domain"/>
    <property type="match status" value="1"/>
</dbReference>
<gene>
    <name evidence="2" type="ORF">EOE48_03650</name>
</gene>
<dbReference type="Proteomes" id="UP000286997">
    <property type="component" value="Unassembled WGS sequence"/>
</dbReference>
<dbReference type="AlphaFoldDB" id="A0A437PFY8"/>
<dbReference type="EMBL" id="SACP01000002">
    <property type="protein sequence ID" value="RVU21199.1"/>
    <property type="molecule type" value="Genomic_DNA"/>
</dbReference>
<dbReference type="SUPFAM" id="SSF52172">
    <property type="entry name" value="CheY-like"/>
    <property type="match status" value="1"/>
</dbReference>
<proteinExistence type="predicted"/>
<dbReference type="InterPro" id="IPR036388">
    <property type="entry name" value="WH-like_DNA-bd_sf"/>
</dbReference>
<evidence type="ECO:0000313" key="3">
    <source>
        <dbReference type="Proteomes" id="UP000286997"/>
    </source>
</evidence>
<name>A0A437PFY8_9HYPH</name>
<sequence length="212" mass="23101">MTGTRLIQNFSGMQAHLIVAPHTATDTLVTTLLKLGLSVASVRPTGETPRLDPAGLESERALVIVDGDLPLPGMAASGVRDLPPVPVLGLVGVEAPSRLKGLLQFGATGLLRKPIHGASVYAALYLTVNEHGRRRALEEQLARHEERRRGRRHVVKAILRLMQERGLDDDAAFELLRRDSMRARVPLEQYCEALVQARPAVPAPARRIALSE</sequence>
<dbReference type="GO" id="GO:0003723">
    <property type="term" value="F:RNA binding"/>
    <property type="evidence" value="ECO:0007669"/>
    <property type="project" value="InterPro"/>
</dbReference>
<dbReference type="Pfam" id="PF03861">
    <property type="entry name" value="ANTAR"/>
    <property type="match status" value="1"/>
</dbReference>
<dbReference type="PROSITE" id="PS50921">
    <property type="entry name" value="ANTAR"/>
    <property type="match status" value="1"/>
</dbReference>
<dbReference type="SMART" id="SM01012">
    <property type="entry name" value="ANTAR"/>
    <property type="match status" value="1"/>
</dbReference>
<keyword evidence="3" id="KW-1185">Reference proteome</keyword>
<reference evidence="2 3" key="1">
    <citation type="submission" date="2019-01" db="EMBL/GenBank/DDBJ databases">
        <authorList>
            <person name="Chen W.-M."/>
        </authorList>
    </citation>
    <scope>NUCLEOTIDE SEQUENCE [LARGE SCALE GENOMIC DNA]</scope>
    <source>
        <strain evidence="2 3">TER-1</strain>
    </source>
</reference>
<evidence type="ECO:0000259" key="1">
    <source>
        <dbReference type="PROSITE" id="PS50921"/>
    </source>
</evidence>
<organism evidence="2 3">
    <name type="scientific">Methylobacterium oryzihabitans</name>
    <dbReference type="NCBI Taxonomy" id="2499852"/>
    <lineage>
        <taxon>Bacteria</taxon>
        <taxon>Pseudomonadati</taxon>
        <taxon>Pseudomonadota</taxon>
        <taxon>Alphaproteobacteria</taxon>
        <taxon>Hyphomicrobiales</taxon>
        <taxon>Methylobacteriaceae</taxon>
        <taxon>Methylobacterium</taxon>
    </lineage>
</organism>
<evidence type="ECO:0000313" key="2">
    <source>
        <dbReference type="EMBL" id="RVU21199.1"/>
    </source>
</evidence>
<dbReference type="InterPro" id="IPR011006">
    <property type="entry name" value="CheY-like_superfamily"/>
</dbReference>
<comment type="caution">
    <text evidence="2">The sequence shown here is derived from an EMBL/GenBank/DDBJ whole genome shotgun (WGS) entry which is preliminary data.</text>
</comment>
<dbReference type="OrthoDB" id="6159164at2"/>
<dbReference type="RefSeq" id="WP_127727419.1">
    <property type="nucleotide sequence ID" value="NZ_SACP01000002.1"/>
</dbReference>
<feature type="domain" description="ANTAR" evidence="1">
    <location>
        <begin position="134"/>
        <end position="195"/>
    </location>
</feature>